<sequence length="458" mass="50668">MDAGIHHLFQSKTSCRSNRGPVAVVGPDRTLFLPVSSVLLNGSGSTDDRGVSSYHWEVVRSGVCLEDVDQAVATLTGVRVGRYTFKLTVFDQEGATDSASLTVRVQEATSLPPVAHASGSHTLILPNNSLVLRGSVTNGDQSNVHYRWTRYSQSPAAGDVLYGSDSEASLYLTNLVEGTYLFQLKVTDAQGRSSSATATVEVRPEPGGGEQVELEMLVSVSQVSVAQKDTVVRQLAALIHVLDSDIQVRALQGHSHLSTVLRFSVRGPSGPLSGSKLVSLLRNHLLSVNNRTFFLFLFSVCLLRCSGRGQCDPITKQCACDPFWTENLIRRYLGDGESNCEWRVLYVILTSFVLVVFILSVSWTFICCCKRRQTKVRKKTKYTILDNMDEQERVELRPKFSIKHRSTEHNSSLMMSESELDSDQDTIFSRDRPVRSRNRISAHAARNGNFCSEDNDPT</sequence>
<dbReference type="InterPro" id="IPR013783">
    <property type="entry name" value="Ig-like_fold"/>
</dbReference>
<dbReference type="GO" id="GO:0031410">
    <property type="term" value="C:cytoplasmic vesicle"/>
    <property type="evidence" value="ECO:0007669"/>
    <property type="project" value="TreeGrafter"/>
</dbReference>
<feature type="domain" description="PKD/Chitinase" evidence="7">
    <location>
        <begin position="114"/>
        <end position="205"/>
    </location>
</feature>
<keyword evidence="4 6" id="KW-0472">Membrane</keyword>
<dbReference type="Gene3D" id="2.60.40.10">
    <property type="entry name" value="Immunoglobulins"/>
    <property type="match status" value="2"/>
</dbReference>
<dbReference type="InterPro" id="IPR035986">
    <property type="entry name" value="PKD_dom_sf"/>
</dbReference>
<evidence type="ECO:0000256" key="5">
    <source>
        <dbReference type="ARBA" id="ARBA00023180"/>
    </source>
</evidence>
<keyword evidence="2 6" id="KW-0812">Transmembrane</keyword>
<dbReference type="GO" id="GO:0001764">
    <property type="term" value="P:neuron migration"/>
    <property type="evidence" value="ECO:0007669"/>
    <property type="project" value="TreeGrafter"/>
</dbReference>
<feature type="transmembrane region" description="Helical" evidence="6">
    <location>
        <begin position="344"/>
        <end position="369"/>
    </location>
</feature>
<evidence type="ECO:0000256" key="4">
    <source>
        <dbReference type="ARBA" id="ARBA00023136"/>
    </source>
</evidence>
<dbReference type="InterPro" id="IPR029865">
    <property type="entry name" value="KIAA0319-like"/>
</dbReference>
<dbReference type="InterPro" id="IPR056502">
    <property type="entry name" value="KIAA0319-like_C"/>
</dbReference>
<evidence type="ECO:0000256" key="6">
    <source>
        <dbReference type="SAM" id="Phobius"/>
    </source>
</evidence>
<dbReference type="FunFam" id="2.60.40.10:FF:000061">
    <property type="entry name" value="Dyslexia-associated protein KIAA0319 homolog"/>
    <property type="match status" value="1"/>
</dbReference>
<keyword evidence="5" id="KW-0325">Glycoprotein</keyword>
<dbReference type="Ensembl" id="ENSSPAT00000006582.1">
    <property type="protein sequence ID" value="ENSSPAP00000006448.1"/>
    <property type="gene ID" value="ENSSPAG00000004899.1"/>
</dbReference>
<evidence type="ECO:0000256" key="3">
    <source>
        <dbReference type="ARBA" id="ARBA00022989"/>
    </source>
</evidence>
<accession>A0A3B4ZCA6</accession>
<dbReference type="CDD" id="cd00146">
    <property type="entry name" value="PKD"/>
    <property type="match status" value="2"/>
</dbReference>
<dbReference type="Pfam" id="PF23620">
    <property type="entry name" value="KIAA0319"/>
    <property type="match status" value="1"/>
</dbReference>
<dbReference type="Pfam" id="PF22352">
    <property type="entry name" value="K319L-like_PKD"/>
    <property type="match status" value="2"/>
</dbReference>
<keyword evidence="3 6" id="KW-1133">Transmembrane helix</keyword>
<name>A0A3B4ZCA6_9TELE</name>
<evidence type="ECO:0000313" key="8">
    <source>
        <dbReference type="Ensembl" id="ENSSPAP00000006448.1"/>
    </source>
</evidence>
<organism evidence="8">
    <name type="scientific">Stegastes partitus</name>
    <name type="common">bicolor damselfish</name>
    <dbReference type="NCBI Taxonomy" id="144197"/>
    <lineage>
        <taxon>Eukaryota</taxon>
        <taxon>Metazoa</taxon>
        <taxon>Chordata</taxon>
        <taxon>Craniata</taxon>
        <taxon>Vertebrata</taxon>
        <taxon>Euteleostomi</taxon>
        <taxon>Actinopterygii</taxon>
        <taxon>Neopterygii</taxon>
        <taxon>Teleostei</taxon>
        <taxon>Neoteleostei</taxon>
        <taxon>Acanthomorphata</taxon>
        <taxon>Ovalentaria</taxon>
        <taxon>Pomacentridae</taxon>
        <taxon>Stegastes</taxon>
    </lineage>
</organism>
<reference evidence="8" key="1">
    <citation type="submission" date="2023-09" db="UniProtKB">
        <authorList>
            <consortium name="Ensembl"/>
        </authorList>
    </citation>
    <scope>IDENTIFICATION</scope>
</reference>
<dbReference type="SMART" id="SM00089">
    <property type="entry name" value="PKD"/>
    <property type="match status" value="2"/>
</dbReference>
<dbReference type="GeneTree" id="ENSGT00940000161462"/>
<dbReference type="AlphaFoldDB" id="A0A3B4ZCA6"/>
<protein>
    <submittedName>
        <fullName evidence="8">Dyslexia-associated protein KIAA0319-like</fullName>
    </submittedName>
</protein>
<dbReference type="GO" id="GO:0005886">
    <property type="term" value="C:plasma membrane"/>
    <property type="evidence" value="ECO:0007669"/>
    <property type="project" value="TreeGrafter"/>
</dbReference>
<evidence type="ECO:0000256" key="1">
    <source>
        <dbReference type="ARBA" id="ARBA00004370"/>
    </source>
</evidence>
<dbReference type="InterPro" id="IPR022409">
    <property type="entry name" value="PKD/Chitinase_dom"/>
</dbReference>
<dbReference type="PANTHER" id="PTHR46182:SF1">
    <property type="entry name" value="DYSLEXIA-ASSOCIATED PROTEIN KIAA0319"/>
    <property type="match status" value="1"/>
</dbReference>
<dbReference type="PANTHER" id="PTHR46182">
    <property type="entry name" value="FI19480P1"/>
    <property type="match status" value="1"/>
</dbReference>
<evidence type="ECO:0000259" key="7">
    <source>
        <dbReference type="SMART" id="SM00089"/>
    </source>
</evidence>
<evidence type="ECO:0000256" key="2">
    <source>
        <dbReference type="ARBA" id="ARBA00022692"/>
    </source>
</evidence>
<comment type="subcellular location">
    <subcellularLocation>
        <location evidence="1">Membrane</location>
    </subcellularLocation>
</comment>
<proteinExistence type="predicted"/>
<feature type="domain" description="PKD/Chitinase" evidence="7">
    <location>
        <begin position="22"/>
        <end position="108"/>
    </location>
</feature>
<dbReference type="SUPFAM" id="SSF49299">
    <property type="entry name" value="PKD domain"/>
    <property type="match status" value="2"/>
</dbReference>